<keyword evidence="1" id="KW-0175">Coiled coil</keyword>
<name>A0ABR1RXM1_9PEZI</name>
<evidence type="ECO:0000313" key="3">
    <source>
        <dbReference type="EMBL" id="KAK8022603.1"/>
    </source>
</evidence>
<feature type="region of interest" description="Disordered" evidence="2">
    <location>
        <begin position="25"/>
        <end position="44"/>
    </location>
</feature>
<feature type="region of interest" description="Disordered" evidence="2">
    <location>
        <begin position="178"/>
        <end position="209"/>
    </location>
</feature>
<reference evidence="3 4" key="1">
    <citation type="submission" date="2023-01" db="EMBL/GenBank/DDBJ databases">
        <title>Analysis of 21 Apiospora genomes using comparative genomics revels a genus with tremendous synthesis potential of carbohydrate active enzymes and secondary metabolites.</title>
        <authorList>
            <person name="Sorensen T."/>
        </authorList>
    </citation>
    <scope>NUCLEOTIDE SEQUENCE [LARGE SCALE GENOMIC DNA]</scope>
    <source>
        <strain evidence="3 4">CBS 33761</strain>
    </source>
</reference>
<organism evidence="3 4">
    <name type="scientific">Apiospora rasikravindrae</name>
    <dbReference type="NCBI Taxonomy" id="990691"/>
    <lineage>
        <taxon>Eukaryota</taxon>
        <taxon>Fungi</taxon>
        <taxon>Dikarya</taxon>
        <taxon>Ascomycota</taxon>
        <taxon>Pezizomycotina</taxon>
        <taxon>Sordariomycetes</taxon>
        <taxon>Xylariomycetidae</taxon>
        <taxon>Amphisphaeriales</taxon>
        <taxon>Apiosporaceae</taxon>
        <taxon>Apiospora</taxon>
    </lineage>
</organism>
<accession>A0ABR1RXM1</accession>
<sequence length="209" mass="23321">MDSPSCADQLAKLADQMHQMQVTLTEHGTKIDKRDNQQDASMSDLHGRLETLATQVQEKTSKLDMAANENSRLTDQVRDLERKNQRLQDMVSNLDDTVEELHKAKFEADNIAVAALGELSGARSTVSAIKKEMMAKEAELNQANTELANTLKRANEIAQRVFWGSADQGQSAFVEQKWSLPRPPYPAESTTPKNIFGEPIQPKEQEPDS</sequence>
<protein>
    <submittedName>
        <fullName evidence="3">Uncharacterized protein</fullName>
    </submittedName>
</protein>
<dbReference type="Proteomes" id="UP001444661">
    <property type="component" value="Unassembled WGS sequence"/>
</dbReference>
<gene>
    <name evidence="3" type="ORF">PG993_013370</name>
</gene>
<keyword evidence="4" id="KW-1185">Reference proteome</keyword>
<feature type="coiled-coil region" evidence="1">
    <location>
        <begin position="49"/>
        <end position="160"/>
    </location>
</feature>
<evidence type="ECO:0000256" key="2">
    <source>
        <dbReference type="SAM" id="MobiDB-lite"/>
    </source>
</evidence>
<proteinExistence type="predicted"/>
<evidence type="ECO:0000313" key="4">
    <source>
        <dbReference type="Proteomes" id="UP001444661"/>
    </source>
</evidence>
<dbReference type="EMBL" id="JAQQWK010000012">
    <property type="protein sequence ID" value="KAK8022603.1"/>
    <property type="molecule type" value="Genomic_DNA"/>
</dbReference>
<evidence type="ECO:0000256" key="1">
    <source>
        <dbReference type="SAM" id="Coils"/>
    </source>
</evidence>
<comment type="caution">
    <text evidence="3">The sequence shown here is derived from an EMBL/GenBank/DDBJ whole genome shotgun (WGS) entry which is preliminary data.</text>
</comment>
<feature type="compositionally biased region" description="Basic and acidic residues" evidence="2">
    <location>
        <begin position="27"/>
        <end position="37"/>
    </location>
</feature>